<proteinExistence type="predicted"/>
<organism evidence="1 2">
    <name type="scientific">Actibacterium pelagium</name>
    <dbReference type="NCBI Taxonomy" id="2029103"/>
    <lineage>
        <taxon>Bacteria</taxon>
        <taxon>Pseudomonadati</taxon>
        <taxon>Pseudomonadota</taxon>
        <taxon>Alphaproteobacteria</taxon>
        <taxon>Rhodobacterales</taxon>
        <taxon>Roseobacteraceae</taxon>
        <taxon>Actibacterium</taxon>
    </lineage>
</organism>
<accession>A0A917AF24</accession>
<dbReference type="Gene3D" id="3.10.490.10">
    <property type="entry name" value="Gamma-glutamyl cyclotransferase-like"/>
    <property type="match status" value="1"/>
</dbReference>
<dbReference type="Proteomes" id="UP000606730">
    <property type="component" value="Unassembled WGS sequence"/>
</dbReference>
<comment type="caution">
    <text evidence="1">The sequence shown here is derived from an EMBL/GenBank/DDBJ whole genome shotgun (WGS) entry which is preliminary data.</text>
</comment>
<dbReference type="InterPro" id="IPR036568">
    <property type="entry name" value="GGCT-like_sf"/>
</dbReference>
<sequence length="140" mass="15482">MLTVEPAEGVQIDGLVAAVPGADWTALDEREGAYDRLGATHQTDHSGPEAAEVHLYSIPDLHRDSDALHPIRLSYLDVVIQGYLREFGQAGAERFFETTVGWDAPVMNDRSDPIYPRHQPLTPTETDFVDANLRNLSAEL</sequence>
<name>A0A917AF24_9RHOB</name>
<protein>
    <submittedName>
        <fullName evidence="1">Uncharacterized protein</fullName>
    </submittedName>
</protein>
<gene>
    <name evidence="1" type="ORF">GCM10011517_14810</name>
</gene>
<reference evidence="1" key="1">
    <citation type="journal article" date="2014" name="Int. J. Syst. Evol. Microbiol.">
        <title>Complete genome sequence of Corynebacterium casei LMG S-19264T (=DSM 44701T), isolated from a smear-ripened cheese.</title>
        <authorList>
            <consortium name="US DOE Joint Genome Institute (JGI-PGF)"/>
            <person name="Walter F."/>
            <person name="Albersmeier A."/>
            <person name="Kalinowski J."/>
            <person name="Ruckert C."/>
        </authorList>
    </citation>
    <scope>NUCLEOTIDE SEQUENCE</scope>
    <source>
        <strain evidence="1">CGMCC 1.16012</strain>
    </source>
</reference>
<dbReference type="EMBL" id="BMKN01000001">
    <property type="protein sequence ID" value="GGE48055.1"/>
    <property type="molecule type" value="Genomic_DNA"/>
</dbReference>
<reference evidence="1" key="2">
    <citation type="submission" date="2020-09" db="EMBL/GenBank/DDBJ databases">
        <authorList>
            <person name="Sun Q."/>
            <person name="Zhou Y."/>
        </authorList>
    </citation>
    <scope>NUCLEOTIDE SEQUENCE</scope>
    <source>
        <strain evidence="1">CGMCC 1.16012</strain>
    </source>
</reference>
<evidence type="ECO:0000313" key="2">
    <source>
        <dbReference type="Proteomes" id="UP000606730"/>
    </source>
</evidence>
<keyword evidence="2" id="KW-1185">Reference proteome</keyword>
<dbReference type="SUPFAM" id="SSF110857">
    <property type="entry name" value="Gamma-glutamyl cyclotransferase-like"/>
    <property type="match status" value="1"/>
</dbReference>
<evidence type="ECO:0000313" key="1">
    <source>
        <dbReference type="EMBL" id="GGE48055.1"/>
    </source>
</evidence>
<dbReference type="AlphaFoldDB" id="A0A917AF24"/>